<evidence type="ECO:0000313" key="3">
    <source>
        <dbReference type="EMBL" id="CAB4933198.1"/>
    </source>
</evidence>
<organism evidence="4">
    <name type="scientific">freshwater metagenome</name>
    <dbReference type="NCBI Taxonomy" id="449393"/>
    <lineage>
        <taxon>unclassified sequences</taxon>
        <taxon>metagenomes</taxon>
        <taxon>ecological metagenomes</taxon>
    </lineage>
</organism>
<dbReference type="AlphaFoldDB" id="A0A6J7R3J8"/>
<dbReference type="EMBL" id="CAFABA010000019">
    <property type="protein sequence ID" value="CAB4821003.1"/>
    <property type="molecule type" value="Genomic_DNA"/>
</dbReference>
<gene>
    <name evidence="1" type="ORF">UFOPK2754_03193</name>
    <name evidence="2" type="ORF">UFOPK3139_00699</name>
    <name evidence="3" type="ORF">UFOPK3543_02788</name>
    <name evidence="4" type="ORF">UFOPK3967_02830</name>
</gene>
<name>A0A6J7R3J8_9ZZZZ</name>
<evidence type="ECO:0000313" key="1">
    <source>
        <dbReference type="EMBL" id="CAB4772844.1"/>
    </source>
</evidence>
<dbReference type="EMBL" id="CAEZYR010000197">
    <property type="protein sequence ID" value="CAB4772844.1"/>
    <property type="molecule type" value="Genomic_DNA"/>
</dbReference>
<accession>A0A6J7R3J8</accession>
<reference evidence="4" key="1">
    <citation type="submission" date="2020-05" db="EMBL/GenBank/DDBJ databases">
        <authorList>
            <person name="Chiriac C."/>
            <person name="Salcher M."/>
            <person name="Ghai R."/>
            <person name="Kavagutti S V."/>
        </authorList>
    </citation>
    <scope>NUCLEOTIDE SEQUENCE</scope>
</reference>
<evidence type="ECO:0000313" key="2">
    <source>
        <dbReference type="EMBL" id="CAB4821003.1"/>
    </source>
</evidence>
<evidence type="ECO:0000313" key="4">
    <source>
        <dbReference type="EMBL" id="CAB5022092.1"/>
    </source>
</evidence>
<proteinExistence type="predicted"/>
<protein>
    <submittedName>
        <fullName evidence="4">Unannotated protein</fullName>
    </submittedName>
</protein>
<dbReference type="EMBL" id="CAFBOS010000250">
    <property type="protein sequence ID" value="CAB5022092.1"/>
    <property type="molecule type" value="Genomic_DNA"/>
</dbReference>
<dbReference type="EMBL" id="CAFBMH010000157">
    <property type="protein sequence ID" value="CAB4933198.1"/>
    <property type="molecule type" value="Genomic_DNA"/>
</dbReference>
<sequence>MITSGLLVAQIATYLVVRADGSADLIGLEIEIER</sequence>